<proteinExistence type="predicted"/>
<reference evidence="2 3" key="2">
    <citation type="journal article" date="2011" name="BMC Immunol.">
        <title>Comparison of static immersion and intravenous injection systems for exposure of zebrafish embryos to the natural pathogen Edwardsiella tarda.</title>
        <authorList>
            <person name="van Soest J.J."/>
            <person name="Stockhammer O.W."/>
            <person name="Ordas A."/>
            <person name="Bloemberg G.V."/>
            <person name="Spaink H.P."/>
            <person name="Meijer A.H."/>
        </authorList>
    </citation>
    <scope>NUCLEOTIDE SEQUENCE [LARGE SCALE GENOMIC DNA]</scope>
    <source>
        <strain evidence="2 3">FL6-60</strain>
    </source>
</reference>
<name>A0A0H3DTC0_EDWTF</name>
<dbReference type="EMBL" id="CP002154">
    <property type="protein sequence ID" value="ADM42521.1"/>
    <property type="molecule type" value="Genomic_DNA"/>
</dbReference>
<reference evidence="3" key="1">
    <citation type="submission" date="2010-08" db="EMBL/GenBank/DDBJ databases">
        <title>Genome comparisons of Edwardsiella bacteria analysed using deep sequencing technology.</title>
        <authorList>
            <person name="van Soest J.J."/>
            <person name="Henkel C.V."/>
            <person name="Jansen H.J."/>
            <person name="van den Hondel C.A.M.J.J."/>
            <person name="Bloemberg G.V."/>
            <person name="Meijer A.H."/>
            <person name="Spaink H.P."/>
        </authorList>
    </citation>
    <scope>NUCLEOTIDE SEQUENCE [LARGE SCALE GENOMIC DNA]</scope>
    <source>
        <strain evidence="3">FL6-60</strain>
    </source>
</reference>
<dbReference type="AlphaFoldDB" id="A0A0H3DTC0"/>
<accession>A0A0H3DTC0</accession>
<keyword evidence="3" id="KW-1185">Reference proteome</keyword>
<evidence type="ECO:0000313" key="2">
    <source>
        <dbReference type="EMBL" id="ADM42521.1"/>
    </source>
</evidence>
<evidence type="ECO:0000256" key="1">
    <source>
        <dbReference type="SAM" id="MobiDB-lite"/>
    </source>
</evidence>
<feature type="region of interest" description="Disordered" evidence="1">
    <location>
        <begin position="1"/>
        <end position="46"/>
    </location>
</feature>
<dbReference type="HOGENOM" id="CLU_3183116_0_0_6"/>
<organism evidence="2 3">
    <name type="scientific">Edwardsiella tarda (strain FL6-60)</name>
    <dbReference type="NCBI Taxonomy" id="718251"/>
    <lineage>
        <taxon>Bacteria</taxon>
        <taxon>Pseudomonadati</taxon>
        <taxon>Pseudomonadota</taxon>
        <taxon>Gammaproteobacteria</taxon>
        <taxon>Enterobacterales</taxon>
        <taxon>Hafniaceae</taxon>
        <taxon>Edwardsiella</taxon>
    </lineage>
</organism>
<protein>
    <submittedName>
        <fullName evidence="2">Uncharacterized protein</fullName>
    </submittedName>
</protein>
<dbReference type="Proteomes" id="UP000002230">
    <property type="component" value="Chromosome"/>
</dbReference>
<dbReference type="PATRIC" id="fig|718251.5.peg.2511"/>
<sequence>MIRRGLCGALRPEPSFPSPSPTRYAPGPRSPSCAMARTYRRPAADT</sequence>
<gene>
    <name evidence="2" type="ordered locus">ETAF_2418</name>
</gene>
<evidence type="ECO:0000313" key="3">
    <source>
        <dbReference type="Proteomes" id="UP000002230"/>
    </source>
</evidence>
<dbReference type="KEGG" id="etd:ETAF_2418"/>